<keyword evidence="4" id="KW-0811">Translocation</keyword>
<dbReference type="PANTHER" id="PTHR11225">
    <property type="entry name" value="NUCLEAR PORE COMPLEX PROTEIN NUP93 NUCLEOPORIN NUP93 DEAD EYE PROTEIN"/>
    <property type="match status" value="1"/>
</dbReference>
<gene>
    <name evidence="5" type="ORF">BCR36DRAFT_402055</name>
</gene>
<comment type="subcellular location">
    <subcellularLocation>
        <location evidence="1">Nucleus envelope</location>
    </subcellularLocation>
    <subcellularLocation>
        <location evidence="4">Nucleus</location>
        <location evidence="4">Nuclear pore complex</location>
    </subcellularLocation>
</comment>
<keyword evidence="6" id="KW-1185">Reference proteome</keyword>
<proteinExistence type="inferred from homology"/>
<dbReference type="EMBL" id="MCFH01000004">
    <property type="protein sequence ID" value="ORX58562.1"/>
    <property type="molecule type" value="Genomic_DNA"/>
</dbReference>
<comment type="caution">
    <text evidence="5">The sequence shown here is derived from an EMBL/GenBank/DDBJ whole genome shotgun (WGS) entry which is preliminary data.</text>
</comment>
<keyword evidence="4" id="KW-0813">Transport</keyword>
<dbReference type="OrthoDB" id="1918363at2759"/>
<keyword evidence="4" id="KW-0472">Membrane</keyword>
<name>A0A1Y1VKF2_9FUNG</name>
<reference evidence="5 6" key="2">
    <citation type="submission" date="2016-08" db="EMBL/GenBank/DDBJ databases">
        <title>Pervasive Adenine N6-methylation of Active Genes in Fungi.</title>
        <authorList>
            <consortium name="DOE Joint Genome Institute"/>
            <person name="Mondo S.J."/>
            <person name="Dannebaum R.O."/>
            <person name="Kuo R.C."/>
            <person name="Labutti K."/>
            <person name="Haridas S."/>
            <person name="Kuo A."/>
            <person name="Salamov A."/>
            <person name="Ahrendt S.R."/>
            <person name="Lipzen A."/>
            <person name="Sullivan W."/>
            <person name="Andreopoulos W.B."/>
            <person name="Clum A."/>
            <person name="Lindquist E."/>
            <person name="Daum C."/>
            <person name="Ramamoorthy G.K."/>
            <person name="Gryganskyi A."/>
            <person name="Culley D."/>
            <person name="Magnuson J.K."/>
            <person name="James T.Y."/>
            <person name="O'Malley M.A."/>
            <person name="Stajich J.E."/>
            <person name="Spatafora J.W."/>
            <person name="Visel A."/>
            <person name="Grigoriev I.V."/>
        </authorList>
    </citation>
    <scope>NUCLEOTIDE SEQUENCE [LARGE SCALE GENOMIC DNA]</scope>
    <source>
        <strain evidence="6">finn</strain>
    </source>
</reference>
<accession>A0A1Y1VKF2</accession>
<evidence type="ECO:0000313" key="6">
    <source>
        <dbReference type="Proteomes" id="UP000193719"/>
    </source>
</evidence>
<keyword evidence="4" id="KW-0906">Nuclear pore complex</keyword>
<keyword evidence="4" id="KW-0653">Protein transport</keyword>
<evidence type="ECO:0000256" key="4">
    <source>
        <dbReference type="RuleBase" id="RU364035"/>
    </source>
</evidence>
<organism evidence="5 6">
    <name type="scientific">Piromyces finnis</name>
    <dbReference type="NCBI Taxonomy" id="1754191"/>
    <lineage>
        <taxon>Eukaryota</taxon>
        <taxon>Fungi</taxon>
        <taxon>Fungi incertae sedis</taxon>
        <taxon>Chytridiomycota</taxon>
        <taxon>Chytridiomycota incertae sedis</taxon>
        <taxon>Neocallimastigomycetes</taxon>
        <taxon>Neocallimastigales</taxon>
        <taxon>Neocallimastigaceae</taxon>
        <taxon>Piromyces</taxon>
    </lineage>
</organism>
<evidence type="ECO:0000256" key="3">
    <source>
        <dbReference type="ARBA" id="ARBA00023242"/>
    </source>
</evidence>
<evidence type="ECO:0000256" key="2">
    <source>
        <dbReference type="ARBA" id="ARBA00010186"/>
    </source>
</evidence>
<keyword evidence="4" id="KW-0509">mRNA transport</keyword>
<evidence type="ECO:0000256" key="1">
    <source>
        <dbReference type="ARBA" id="ARBA00004259"/>
    </source>
</evidence>
<comment type="similarity">
    <text evidence="2 4">Belongs to the nucleoporin interacting component (NIC) family.</text>
</comment>
<evidence type="ECO:0000313" key="5">
    <source>
        <dbReference type="EMBL" id="ORX58562.1"/>
    </source>
</evidence>
<dbReference type="STRING" id="1754191.A0A1Y1VKF2"/>
<dbReference type="GO" id="GO:0006606">
    <property type="term" value="P:protein import into nucleus"/>
    <property type="evidence" value="ECO:0007669"/>
    <property type="project" value="TreeGrafter"/>
</dbReference>
<dbReference type="Pfam" id="PF04097">
    <property type="entry name" value="Nic96"/>
    <property type="match status" value="2"/>
</dbReference>
<dbReference type="Proteomes" id="UP000193719">
    <property type="component" value="Unassembled WGS sequence"/>
</dbReference>
<protein>
    <recommendedName>
        <fullName evidence="4">Nuclear pore protein</fullName>
    </recommendedName>
</protein>
<reference evidence="5 6" key="1">
    <citation type="submission" date="2016-08" db="EMBL/GenBank/DDBJ databases">
        <title>Genomes of anaerobic fungi encode conserved fungal cellulosomes for biomass hydrolysis.</title>
        <authorList>
            <consortium name="DOE Joint Genome Institute"/>
            <person name="Haitjema C.H."/>
            <person name="Gilmore S.P."/>
            <person name="Henske J.K."/>
            <person name="Solomon K.V."/>
            <person name="De Groot R."/>
            <person name="Kuo A."/>
            <person name="Mondo S.J."/>
            <person name="Salamov A.A."/>
            <person name="Labutti K."/>
            <person name="Zhao Z."/>
            <person name="Chiniquy J."/>
            <person name="Barry K."/>
            <person name="Brewer H.M."/>
            <person name="Purvine S.O."/>
            <person name="Wright A.T."/>
            <person name="Boxma B."/>
            <person name="Van Alen T."/>
            <person name="Hackstein J.H."/>
            <person name="Baker S.E."/>
            <person name="Grigoriev I.V."/>
            <person name="O'Malley M.A."/>
        </authorList>
    </citation>
    <scope>NUCLEOTIDE SEQUENCE [LARGE SCALE GENOMIC DNA]</scope>
    <source>
        <strain evidence="6">finn</strain>
    </source>
</reference>
<sequence length="1000" mass="115191">MPTKFSKLLEQSRQLNSHIYNTSLPILERDLDQIENQSRKLAAKALRAGEGLIDTGACCLLANGGFPVEQVSQIMDNLNTLTLATTFEPLQPIPDTDIESFLNLELENIILKTVEQGKLQTTKDFNDSFEQSIHKDWKNTKHKLCDHLEHSTVISSNSTLNSMDDLQNTTNSFVFSQVPFSDLTSDSTNQIQVKEYANVIKKINQIRNELKSAKVFSLFHECSLKLARINSSIQSVSDSWKLLTYIFKESSLNNKSDESLIKEKQYANIRGTSKDIPQANTDEFNALIINGSKKYFEDTFWEWIQKEVKDNTGKIFNNDSKQSVIDIISLFISLRLKKYGEWDQSLELFNSFPIWASIFYLIRSGHFSEAIYYINDIDDKLFNNKNDLTFIKYIKIWIDNKFKLNKEYRDEIRSDWNERIRSSIDQNTIKGDPFKYCLYKIIGRCDINFKHIPNQIVIPSVEDYIWVHLTLVQSGVNQKINTVMSAISTTFPNTIIDNEAYTYENMVNNLLKYEQNYFNQENIWNMVLIICGKFENVVDFLFSRDQYRIEAVHFAIAFAYYGLLRITNSVYSIEYLVNETKTNATSNITNSTSFDSTFNAPTTKNSGFGLNSKLGSSKSSKTNPFVTALNVNTAKNKFNSFGLEKEGNTDIDITNVVSKFNFARLIHQYSSSLSKQYPDVALHYLYLICLYGIKLNQGGDNDDDIEMEITTKNGNSSEEEKTIAKKYTQLTYKYIQELVLLQKSENIPHFFGQISIDGGIQTLSEIEQYRTLIHIGDHRHFIKYLVKPTARSCESEGRLADAVYLYNLSENYETVVDILNKQLSDALASHQYSLTQDHPVILAQNIMQNYVKQSSNFGSLESKQKTCAILIKLTRFMDAYQRNSLAEALNIMKELDIIPLEGDMTKIMVKAEEFQSLDKNIVRLFPELLLTTMRCAYGLWRMIKNQKEIFMSENSSKEQLTQLNTFKKMARMIIVFTGTIQSRMPNEVYTQLNEIEMVMQ</sequence>
<dbReference type="GO" id="GO:0005643">
    <property type="term" value="C:nuclear pore"/>
    <property type="evidence" value="ECO:0007669"/>
    <property type="project" value="UniProtKB-SubCell"/>
</dbReference>
<dbReference type="InterPro" id="IPR007231">
    <property type="entry name" value="Nucleoporin_int_Nup93/Nic96"/>
</dbReference>
<dbReference type="GO" id="GO:0017056">
    <property type="term" value="F:structural constituent of nuclear pore"/>
    <property type="evidence" value="ECO:0007669"/>
    <property type="project" value="InterPro"/>
</dbReference>
<dbReference type="PANTHER" id="PTHR11225:SF4">
    <property type="entry name" value="NUCLEAR PORE COMPLEX PROTEIN NUP93"/>
    <property type="match status" value="1"/>
</dbReference>
<dbReference type="GO" id="GO:0016973">
    <property type="term" value="P:poly(A)+ mRNA export from nucleus"/>
    <property type="evidence" value="ECO:0007669"/>
    <property type="project" value="TreeGrafter"/>
</dbReference>
<dbReference type="AlphaFoldDB" id="A0A1Y1VKF2"/>
<keyword evidence="3 4" id="KW-0539">Nucleus</keyword>